<dbReference type="GO" id="GO:0000976">
    <property type="term" value="F:transcription cis-regulatory region binding"/>
    <property type="evidence" value="ECO:0007669"/>
    <property type="project" value="TreeGrafter"/>
</dbReference>
<protein>
    <submittedName>
        <fullName evidence="9">Uncharacterized protein</fullName>
    </submittedName>
</protein>
<dbReference type="GO" id="GO:0006355">
    <property type="term" value="P:regulation of DNA-templated transcription"/>
    <property type="evidence" value="ECO:0007669"/>
    <property type="project" value="TreeGrafter"/>
</dbReference>
<dbReference type="GO" id="GO:0005634">
    <property type="term" value="C:nucleus"/>
    <property type="evidence" value="ECO:0007669"/>
    <property type="project" value="UniProtKB-SubCell"/>
</dbReference>
<comment type="caution">
    <text evidence="9">The sequence shown here is derived from an EMBL/GenBank/DDBJ whole genome shotgun (WGS) entry which is preliminary data.</text>
</comment>
<evidence type="ECO:0000259" key="7">
    <source>
        <dbReference type="PROSITE" id="PS50090"/>
    </source>
</evidence>
<dbReference type="SMART" id="SM00717">
    <property type="entry name" value="SANT"/>
    <property type="match status" value="1"/>
</dbReference>
<dbReference type="GO" id="GO:0030154">
    <property type="term" value="P:cell differentiation"/>
    <property type="evidence" value="ECO:0007669"/>
    <property type="project" value="TreeGrafter"/>
</dbReference>
<dbReference type="Proteomes" id="UP000324897">
    <property type="component" value="Unassembled WGS sequence"/>
</dbReference>
<dbReference type="InterPro" id="IPR015495">
    <property type="entry name" value="Myb_TF_plants"/>
</dbReference>
<feature type="compositionally biased region" description="Polar residues" evidence="6">
    <location>
        <begin position="13"/>
        <end position="29"/>
    </location>
</feature>
<dbReference type="InterPro" id="IPR001005">
    <property type="entry name" value="SANT/Myb"/>
</dbReference>
<evidence type="ECO:0000256" key="1">
    <source>
        <dbReference type="ARBA" id="ARBA00004123"/>
    </source>
</evidence>
<evidence type="ECO:0000256" key="4">
    <source>
        <dbReference type="ARBA" id="ARBA00023163"/>
    </source>
</evidence>
<dbReference type="CDD" id="cd00167">
    <property type="entry name" value="SANT"/>
    <property type="match status" value="1"/>
</dbReference>
<proteinExistence type="predicted"/>
<keyword evidence="5" id="KW-0539">Nucleus</keyword>
<dbReference type="Gramene" id="TVU22118">
    <property type="protein sequence ID" value="TVU22118"/>
    <property type="gene ID" value="EJB05_31800"/>
</dbReference>
<keyword evidence="2" id="KW-0805">Transcription regulation</keyword>
<evidence type="ECO:0000313" key="10">
    <source>
        <dbReference type="Proteomes" id="UP000324897"/>
    </source>
</evidence>
<dbReference type="Gene3D" id="1.10.10.60">
    <property type="entry name" value="Homeodomain-like"/>
    <property type="match status" value="1"/>
</dbReference>
<feature type="domain" description="Myb-like" evidence="7">
    <location>
        <begin position="34"/>
        <end position="76"/>
    </location>
</feature>
<evidence type="ECO:0000259" key="8">
    <source>
        <dbReference type="PROSITE" id="PS51294"/>
    </source>
</evidence>
<dbReference type="PANTHER" id="PTHR47998:SF91">
    <property type="entry name" value="MYB-RELATED PROTEIN 308-LIKE"/>
    <property type="match status" value="1"/>
</dbReference>
<dbReference type="PROSITE" id="PS51294">
    <property type="entry name" value="HTH_MYB"/>
    <property type="match status" value="1"/>
</dbReference>
<comment type="subcellular location">
    <subcellularLocation>
        <location evidence="1">Nucleus</location>
    </subcellularLocation>
</comment>
<dbReference type="SUPFAM" id="SSF46689">
    <property type="entry name" value="Homeodomain-like"/>
    <property type="match status" value="1"/>
</dbReference>
<dbReference type="PROSITE" id="PS50090">
    <property type="entry name" value="MYB_LIKE"/>
    <property type="match status" value="1"/>
</dbReference>
<evidence type="ECO:0000256" key="2">
    <source>
        <dbReference type="ARBA" id="ARBA00023015"/>
    </source>
</evidence>
<dbReference type="PANTHER" id="PTHR47998">
    <property type="entry name" value="TRANSCRIPTION FACTOR MYB51-LIKE ISOFORM X1"/>
    <property type="match status" value="1"/>
</dbReference>
<dbReference type="Pfam" id="PF00249">
    <property type="entry name" value="Myb_DNA-binding"/>
    <property type="match status" value="1"/>
</dbReference>
<keyword evidence="3" id="KW-0238">DNA-binding</keyword>
<keyword evidence="4" id="KW-0804">Transcription</keyword>
<dbReference type="OrthoDB" id="2143914at2759"/>
<feature type="non-terminal residue" evidence="9">
    <location>
        <position position="1"/>
    </location>
</feature>
<evidence type="ECO:0000256" key="5">
    <source>
        <dbReference type="ARBA" id="ARBA00023242"/>
    </source>
</evidence>
<evidence type="ECO:0000313" key="9">
    <source>
        <dbReference type="EMBL" id="TVU22118.1"/>
    </source>
</evidence>
<keyword evidence="10" id="KW-1185">Reference proteome</keyword>
<dbReference type="InterPro" id="IPR017930">
    <property type="entry name" value="Myb_dom"/>
</dbReference>
<evidence type="ECO:0000256" key="3">
    <source>
        <dbReference type="ARBA" id="ARBA00023125"/>
    </source>
</evidence>
<feature type="region of interest" description="Disordered" evidence="6">
    <location>
        <begin position="85"/>
        <end position="104"/>
    </location>
</feature>
<gene>
    <name evidence="9" type="ORF">EJB05_31800</name>
</gene>
<feature type="domain" description="HTH myb-type" evidence="8">
    <location>
        <begin position="32"/>
        <end position="80"/>
    </location>
</feature>
<dbReference type="EMBL" id="RWGY01000026">
    <property type="protein sequence ID" value="TVU22118.1"/>
    <property type="molecule type" value="Genomic_DNA"/>
</dbReference>
<feature type="region of interest" description="Disordered" evidence="6">
    <location>
        <begin position="1"/>
        <end position="31"/>
    </location>
</feature>
<dbReference type="InterPro" id="IPR009057">
    <property type="entry name" value="Homeodomain-like_sf"/>
</dbReference>
<name>A0A5J9UG56_9POAL</name>
<accession>A0A5J9UG56</accession>
<evidence type="ECO:0000256" key="6">
    <source>
        <dbReference type="SAM" id="MobiDB-lite"/>
    </source>
</evidence>
<organism evidence="9 10">
    <name type="scientific">Eragrostis curvula</name>
    <name type="common">weeping love grass</name>
    <dbReference type="NCBI Taxonomy" id="38414"/>
    <lineage>
        <taxon>Eukaryota</taxon>
        <taxon>Viridiplantae</taxon>
        <taxon>Streptophyta</taxon>
        <taxon>Embryophyta</taxon>
        <taxon>Tracheophyta</taxon>
        <taxon>Spermatophyta</taxon>
        <taxon>Magnoliopsida</taxon>
        <taxon>Liliopsida</taxon>
        <taxon>Poales</taxon>
        <taxon>Poaceae</taxon>
        <taxon>PACMAD clade</taxon>
        <taxon>Chloridoideae</taxon>
        <taxon>Eragrostideae</taxon>
        <taxon>Eragrostidinae</taxon>
        <taxon>Eragrostis</taxon>
    </lineage>
</organism>
<reference evidence="9 10" key="1">
    <citation type="journal article" date="2019" name="Sci. Rep.">
        <title>A high-quality genome of Eragrostis curvula grass provides insights into Poaceae evolution and supports new strategies to enhance forage quality.</title>
        <authorList>
            <person name="Carballo J."/>
            <person name="Santos B.A.C.M."/>
            <person name="Zappacosta D."/>
            <person name="Garbus I."/>
            <person name="Selva J.P."/>
            <person name="Gallo C.A."/>
            <person name="Diaz A."/>
            <person name="Albertini E."/>
            <person name="Caccamo M."/>
            <person name="Echenique V."/>
        </authorList>
    </citation>
    <scope>NUCLEOTIDE SEQUENCE [LARGE SCALE GENOMIC DNA]</scope>
    <source>
        <strain evidence="10">cv. Victoria</strain>
        <tissue evidence="9">Leaf</tissue>
    </source>
</reference>
<sequence>MREPRQRNVVRQAKQQQRRPSPNKTTELSGNRCFSDDEEELLIKLHALLGNRWSLIAGRLPGRTDEEVKNHWDSQMRKLKRVGVNPDSHRANHLPSPDDHQQGRRLPWKQCEQCPEKHPDHRRASNSMAEDCVSDDGSRFRAQQEEIHRGLNLQLTLCTPLYFGKEQMANN</sequence>
<dbReference type="AlphaFoldDB" id="A0A5J9UG56"/>